<accession>A0A4Y1ZRC8</accession>
<name>A0A4Y1ZRC8_ARAVE</name>
<dbReference type="AlphaFoldDB" id="A0A4Y1ZRC8"/>
<keyword evidence="2" id="KW-1185">Reference proteome</keyword>
<reference evidence="1 2" key="1">
    <citation type="journal article" date="2019" name="Sci. Rep.">
        <title>Orb-weaving spider Araneus ventricosus genome elucidates the spidroin gene catalogue.</title>
        <authorList>
            <person name="Kono N."/>
            <person name="Nakamura H."/>
            <person name="Ohtoshi R."/>
            <person name="Moran D.A.P."/>
            <person name="Shinohara A."/>
            <person name="Yoshida Y."/>
            <person name="Fujiwara M."/>
            <person name="Mori M."/>
            <person name="Tomita M."/>
            <person name="Arakawa K."/>
        </authorList>
    </citation>
    <scope>NUCLEOTIDE SEQUENCE [LARGE SCALE GENOMIC DNA]</scope>
</reference>
<sequence>QGHRCNLLGSEIVNPEFVRSVKPNHRWCGVMLAKFHFEYEESNGSRSSFILGASLRWNTCE</sequence>
<dbReference type="Proteomes" id="UP000499080">
    <property type="component" value="Unassembled WGS sequence"/>
</dbReference>
<comment type="caution">
    <text evidence="1">The sequence shown here is derived from an EMBL/GenBank/DDBJ whole genome shotgun (WGS) entry which is preliminary data.</text>
</comment>
<feature type="non-terminal residue" evidence="1">
    <location>
        <position position="1"/>
    </location>
</feature>
<evidence type="ECO:0000313" key="1">
    <source>
        <dbReference type="EMBL" id="GBL63312.1"/>
    </source>
</evidence>
<protein>
    <submittedName>
        <fullName evidence="1">Uncharacterized protein</fullName>
    </submittedName>
</protein>
<proteinExistence type="predicted"/>
<evidence type="ECO:0000313" key="2">
    <source>
        <dbReference type="Proteomes" id="UP000499080"/>
    </source>
</evidence>
<organism evidence="1 2">
    <name type="scientific">Araneus ventricosus</name>
    <name type="common">Orbweaver spider</name>
    <name type="synonym">Epeira ventricosa</name>
    <dbReference type="NCBI Taxonomy" id="182803"/>
    <lineage>
        <taxon>Eukaryota</taxon>
        <taxon>Metazoa</taxon>
        <taxon>Ecdysozoa</taxon>
        <taxon>Arthropoda</taxon>
        <taxon>Chelicerata</taxon>
        <taxon>Arachnida</taxon>
        <taxon>Araneae</taxon>
        <taxon>Araneomorphae</taxon>
        <taxon>Entelegynae</taxon>
        <taxon>Araneoidea</taxon>
        <taxon>Araneidae</taxon>
        <taxon>Araneus</taxon>
    </lineage>
</organism>
<dbReference type="EMBL" id="BGPR01152395">
    <property type="protein sequence ID" value="GBL63312.1"/>
    <property type="molecule type" value="Genomic_DNA"/>
</dbReference>
<gene>
    <name evidence="1" type="ORF">AVEN_136119_1</name>
</gene>